<name>A0A8J3M1I4_9ACTN</name>
<proteinExistence type="predicted"/>
<dbReference type="Proteomes" id="UP000630097">
    <property type="component" value="Unassembled WGS sequence"/>
</dbReference>
<evidence type="ECO:0000313" key="1">
    <source>
        <dbReference type="EMBL" id="GIG80443.1"/>
    </source>
</evidence>
<gene>
    <name evidence="1" type="ORF">Pka01_35700</name>
</gene>
<dbReference type="InterPro" id="IPR045649">
    <property type="entry name" value="DUF6400"/>
</dbReference>
<dbReference type="RefSeq" id="WP_203883854.1">
    <property type="nucleotide sequence ID" value="NZ_BAABHH010000012.1"/>
</dbReference>
<accession>A0A8J3M1I4</accession>
<sequence length="82" mass="9168">MPQHDDGVHAVFEIDLTLEEARRRAEVVTALGSAWNPMEAMREEEAAYDLLYSDLDARQQETYDMLVAAGVLPRRGPGHVAD</sequence>
<comment type="caution">
    <text evidence="1">The sequence shown here is derived from an EMBL/GenBank/DDBJ whole genome shotgun (WGS) entry which is preliminary data.</text>
</comment>
<reference evidence="1 2" key="1">
    <citation type="submission" date="2021-01" db="EMBL/GenBank/DDBJ databases">
        <title>Whole genome shotgun sequence of Planotetraspora kaengkrachanensis NBRC 104272.</title>
        <authorList>
            <person name="Komaki H."/>
            <person name="Tamura T."/>
        </authorList>
    </citation>
    <scope>NUCLEOTIDE SEQUENCE [LARGE SCALE GENOMIC DNA]</scope>
    <source>
        <strain evidence="1 2">NBRC 104272</strain>
    </source>
</reference>
<protein>
    <submittedName>
        <fullName evidence="1">Uncharacterized protein</fullName>
    </submittedName>
</protein>
<evidence type="ECO:0000313" key="2">
    <source>
        <dbReference type="Proteomes" id="UP000630097"/>
    </source>
</evidence>
<dbReference type="AlphaFoldDB" id="A0A8J3M1I4"/>
<dbReference type="Pfam" id="PF19938">
    <property type="entry name" value="DUF6400"/>
    <property type="match status" value="1"/>
</dbReference>
<organism evidence="1 2">
    <name type="scientific">Planotetraspora kaengkrachanensis</name>
    <dbReference type="NCBI Taxonomy" id="575193"/>
    <lineage>
        <taxon>Bacteria</taxon>
        <taxon>Bacillati</taxon>
        <taxon>Actinomycetota</taxon>
        <taxon>Actinomycetes</taxon>
        <taxon>Streptosporangiales</taxon>
        <taxon>Streptosporangiaceae</taxon>
        <taxon>Planotetraspora</taxon>
    </lineage>
</organism>
<keyword evidence="2" id="KW-1185">Reference proteome</keyword>
<dbReference type="EMBL" id="BONV01000014">
    <property type="protein sequence ID" value="GIG80443.1"/>
    <property type="molecule type" value="Genomic_DNA"/>
</dbReference>